<evidence type="ECO:0000256" key="1">
    <source>
        <dbReference type="ARBA" id="ARBA00004123"/>
    </source>
</evidence>
<evidence type="ECO:0000256" key="6">
    <source>
        <dbReference type="SAM" id="MobiDB-lite"/>
    </source>
</evidence>
<keyword evidence="9" id="KW-1185">Reference proteome</keyword>
<keyword evidence="5" id="KW-0539">Nucleus</keyword>
<dbReference type="Gene3D" id="1.25.40.990">
    <property type="match status" value="1"/>
</dbReference>
<gene>
    <name evidence="8" type="ORF">MVEN_02019600</name>
</gene>
<evidence type="ECO:0000313" key="8">
    <source>
        <dbReference type="EMBL" id="KAF7337961.1"/>
    </source>
</evidence>
<evidence type="ECO:0000256" key="4">
    <source>
        <dbReference type="ARBA" id="ARBA00022790"/>
    </source>
</evidence>
<dbReference type="PANTHER" id="PTHR13339">
    <property type="entry name" value="COP9 SIGNALOSOME COMPLEX SUBUNIT 8"/>
    <property type="match status" value="1"/>
</dbReference>
<dbReference type="EMBL" id="JACAZI010000021">
    <property type="protein sequence ID" value="KAF7337961.1"/>
    <property type="molecule type" value="Genomic_DNA"/>
</dbReference>
<dbReference type="AlphaFoldDB" id="A0A8H7CIY0"/>
<comment type="subcellular location">
    <subcellularLocation>
        <location evidence="2">Cytoplasm</location>
    </subcellularLocation>
    <subcellularLocation>
        <location evidence="1">Nucleus</location>
    </subcellularLocation>
</comment>
<dbReference type="GO" id="GO:0000338">
    <property type="term" value="P:protein deneddylation"/>
    <property type="evidence" value="ECO:0007669"/>
    <property type="project" value="InterPro"/>
</dbReference>
<dbReference type="OrthoDB" id="5351233at2759"/>
<dbReference type="InterPro" id="IPR033205">
    <property type="entry name" value="COP9_CSN8"/>
</dbReference>
<comment type="caution">
    <text evidence="8">The sequence shown here is derived from an EMBL/GenBank/DDBJ whole genome shotgun (WGS) entry which is preliminary data.</text>
</comment>
<feature type="compositionally biased region" description="Low complexity" evidence="6">
    <location>
        <begin position="29"/>
        <end position="41"/>
    </location>
</feature>
<evidence type="ECO:0000259" key="7">
    <source>
        <dbReference type="Pfam" id="PF10075"/>
    </source>
</evidence>
<protein>
    <submittedName>
        <fullName evidence="8">CSN8-PSD8-EIF3K domain-containing protein</fullName>
    </submittedName>
</protein>
<name>A0A8H7CIY0_9AGAR</name>
<dbReference type="Proteomes" id="UP000620124">
    <property type="component" value="Unassembled WGS sequence"/>
</dbReference>
<feature type="compositionally biased region" description="Pro residues" evidence="6">
    <location>
        <begin position="1"/>
        <end position="11"/>
    </location>
</feature>
<evidence type="ECO:0000256" key="2">
    <source>
        <dbReference type="ARBA" id="ARBA00004496"/>
    </source>
</evidence>
<dbReference type="GO" id="GO:0008180">
    <property type="term" value="C:COP9 signalosome"/>
    <property type="evidence" value="ECO:0007669"/>
    <property type="project" value="UniProtKB-KW"/>
</dbReference>
<dbReference type="GO" id="GO:0010387">
    <property type="term" value="P:COP9 signalosome assembly"/>
    <property type="evidence" value="ECO:0007669"/>
    <property type="project" value="InterPro"/>
</dbReference>
<dbReference type="InterPro" id="IPR033464">
    <property type="entry name" value="CSN8_PSD8_EIF3K"/>
</dbReference>
<proteinExistence type="predicted"/>
<dbReference type="PANTHER" id="PTHR13339:SF0">
    <property type="entry name" value="COP9 SIGNALOSOME COMPLEX SUBUNIT 8"/>
    <property type="match status" value="1"/>
</dbReference>
<evidence type="ECO:0000313" key="9">
    <source>
        <dbReference type="Proteomes" id="UP000620124"/>
    </source>
</evidence>
<organism evidence="8 9">
    <name type="scientific">Mycena venus</name>
    <dbReference type="NCBI Taxonomy" id="2733690"/>
    <lineage>
        <taxon>Eukaryota</taxon>
        <taxon>Fungi</taxon>
        <taxon>Dikarya</taxon>
        <taxon>Basidiomycota</taxon>
        <taxon>Agaricomycotina</taxon>
        <taxon>Agaricomycetes</taxon>
        <taxon>Agaricomycetidae</taxon>
        <taxon>Agaricales</taxon>
        <taxon>Marasmiineae</taxon>
        <taxon>Mycenaceae</taxon>
        <taxon>Mycena</taxon>
    </lineage>
</organism>
<dbReference type="Pfam" id="PF10075">
    <property type="entry name" value="CSN8_PSD8_EIF3K"/>
    <property type="match status" value="1"/>
</dbReference>
<keyword evidence="3" id="KW-0963">Cytoplasm</keyword>
<feature type="region of interest" description="Disordered" evidence="6">
    <location>
        <begin position="1"/>
        <end position="41"/>
    </location>
</feature>
<dbReference type="GO" id="GO:0005737">
    <property type="term" value="C:cytoplasm"/>
    <property type="evidence" value="ECO:0007669"/>
    <property type="project" value="UniProtKB-SubCell"/>
</dbReference>
<evidence type="ECO:0000256" key="5">
    <source>
        <dbReference type="ARBA" id="ARBA00023242"/>
    </source>
</evidence>
<evidence type="ECO:0000256" key="3">
    <source>
        <dbReference type="ARBA" id="ARBA00022490"/>
    </source>
</evidence>
<feature type="domain" description="CSN8/PSMD8/EIF3K" evidence="7">
    <location>
        <begin position="88"/>
        <end position="234"/>
    </location>
</feature>
<reference evidence="8" key="1">
    <citation type="submission" date="2020-05" db="EMBL/GenBank/DDBJ databases">
        <title>Mycena genomes resolve the evolution of fungal bioluminescence.</title>
        <authorList>
            <person name="Tsai I.J."/>
        </authorList>
    </citation>
    <scope>NUCLEOTIDE SEQUENCE</scope>
    <source>
        <strain evidence="8">CCC161011</strain>
    </source>
</reference>
<sequence length="267" mass="28968">MSTGPPTPPPSSATEIQDAARTIVPPVPAASTSAPAPAPQARQDNFTQIFPQIASLASEKNYLDLIKFVERNDIASDSERQPSRLLLTAPLVLAYLIVDDLPPARFALNRLPNNLATSPLGKQLHSLLASTSERKYANVYSRTQTLLEHVGQPDFFDTSLGALLGIMIGAFLDSFRSRTFNLLQKAYTSLSLSLAEMYLGLPTNEVLAAAQGSGWTFDPSTQVLTPAPKSNVRPTSNGFARQYPPPSPIILPYDLSLHHSLFLSRNV</sequence>
<keyword evidence="4" id="KW-0736">Signalosome</keyword>
<accession>A0A8H7CIY0</accession>